<proteinExistence type="predicted"/>
<gene>
    <name evidence="5" type="ORF">LSTR_LSTR000945</name>
</gene>
<organism evidence="5 6">
    <name type="scientific">Laodelphax striatellus</name>
    <name type="common">Small brown planthopper</name>
    <name type="synonym">Delphax striatella</name>
    <dbReference type="NCBI Taxonomy" id="195883"/>
    <lineage>
        <taxon>Eukaryota</taxon>
        <taxon>Metazoa</taxon>
        <taxon>Ecdysozoa</taxon>
        <taxon>Arthropoda</taxon>
        <taxon>Hexapoda</taxon>
        <taxon>Insecta</taxon>
        <taxon>Pterygota</taxon>
        <taxon>Neoptera</taxon>
        <taxon>Paraneoptera</taxon>
        <taxon>Hemiptera</taxon>
        <taxon>Auchenorrhyncha</taxon>
        <taxon>Fulgoroidea</taxon>
        <taxon>Delphacidae</taxon>
        <taxon>Criomorphinae</taxon>
        <taxon>Laodelphax</taxon>
    </lineage>
</organism>
<sequence>MIKCGKEEVNEELDKEIEVVEKKVKKKVPVVEKLNNLKQKNESFVNELKTVAVNDNVPSRIYHCKKCKTDYNLRKSYMRHIGLTCERRRSKAKLLLQSVEKMEAKTNLKPQIKNETTDSIKPHINKTNGSLFKKQPVPKKSGSNYRTCKICRKQFSTKYTLARHIRTLECSLKRKQLAGGSMPRRQKLKTH</sequence>
<dbReference type="Pfam" id="PF00096">
    <property type="entry name" value="zf-C2H2"/>
    <property type="match status" value="1"/>
</dbReference>
<comment type="caution">
    <text evidence="5">The sequence shown here is derived from an EMBL/GenBank/DDBJ whole genome shotgun (WGS) entry which is preliminary data.</text>
</comment>
<evidence type="ECO:0000256" key="2">
    <source>
        <dbReference type="SAM" id="Coils"/>
    </source>
</evidence>
<protein>
    <recommendedName>
        <fullName evidence="4">C2H2-type domain-containing protein</fullName>
    </recommendedName>
</protein>
<dbReference type="InterPro" id="IPR036236">
    <property type="entry name" value="Znf_C2H2_sf"/>
</dbReference>
<keyword evidence="2" id="KW-0175">Coiled coil</keyword>
<dbReference type="PROSITE" id="PS50157">
    <property type="entry name" value="ZINC_FINGER_C2H2_2"/>
    <property type="match status" value="1"/>
</dbReference>
<name>A0A482X0T2_LAOST</name>
<evidence type="ECO:0000256" key="3">
    <source>
        <dbReference type="SAM" id="MobiDB-lite"/>
    </source>
</evidence>
<feature type="region of interest" description="Disordered" evidence="3">
    <location>
        <begin position="119"/>
        <end position="138"/>
    </location>
</feature>
<feature type="domain" description="C2H2-type" evidence="4">
    <location>
        <begin position="146"/>
        <end position="174"/>
    </location>
</feature>
<dbReference type="EMBL" id="QKKF02019844">
    <property type="protein sequence ID" value="RZF39424.1"/>
    <property type="molecule type" value="Genomic_DNA"/>
</dbReference>
<evidence type="ECO:0000313" key="6">
    <source>
        <dbReference type="Proteomes" id="UP000291343"/>
    </source>
</evidence>
<keyword evidence="6" id="KW-1185">Reference proteome</keyword>
<evidence type="ECO:0000256" key="1">
    <source>
        <dbReference type="PROSITE-ProRule" id="PRU00042"/>
    </source>
</evidence>
<evidence type="ECO:0000313" key="5">
    <source>
        <dbReference type="EMBL" id="RZF39424.1"/>
    </source>
</evidence>
<dbReference type="AlphaFoldDB" id="A0A482X0T2"/>
<dbReference type="GO" id="GO:0008270">
    <property type="term" value="F:zinc ion binding"/>
    <property type="evidence" value="ECO:0007669"/>
    <property type="project" value="UniProtKB-KW"/>
</dbReference>
<keyword evidence="1" id="KW-0862">Zinc</keyword>
<feature type="coiled-coil region" evidence="2">
    <location>
        <begin position="6"/>
        <end position="54"/>
    </location>
</feature>
<keyword evidence="1" id="KW-0479">Metal-binding</keyword>
<keyword evidence="1" id="KW-0863">Zinc-finger</keyword>
<evidence type="ECO:0000259" key="4">
    <source>
        <dbReference type="PROSITE" id="PS50157"/>
    </source>
</evidence>
<dbReference type="Proteomes" id="UP000291343">
    <property type="component" value="Unassembled WGS sequence"/>
</dbReference>
<dbReference type="SUPFAM" id="SSF57667">
    <property type="entry name" value="beta-beta-alpha zinc fingers"/>
    <property type="match status" value="1"/>
</dbReference>
<accession>A0A482X0T2</accession>
<dbReference type="InParanoid" id="A0A482X0T2"/>
<reference evidence="5 6" key="1">
    <citation type="journal article" date="2017" name="Gigascience">
        <title>Genome sequence of the small brown planthopper, Laodelphax striatellus.</title>
        <authorList>
            <person name="Zhu J."/>
            <person name="Jiang F."/>
            <person name="Wang X."/>
            <person name="Yang P."/>
            <person name="Bao Y."/>
            <person name="Zhao W."/>
            <person name="Wang W."/>
            <person name="Lu H."/>
            <person name="Wang Q."/>
            <person name="Cui N."/>
            <person name="Li J."/>
            <person name="Chen X."/>
            <person name="Luo L."/>
            <person name="Yu J."/>
            <person name="Kang L."/>
            <person name="Cui F."/>
        </authorList>
    </citation>
    <scope>NUCLEOTIDE SEQUENCE [LARGE SCALE GENOMIC DNA]</scope>
    <source>
        <strain evidence="5">Lst14</strain>
    </source>
</reference>
<dbReference type="InterPro" id="IPR013087">
    <property type="entry name" value="Znf_C2H2_type"/>
</dbReference>
<dbReference type="Gene3D" id="3.30.160.60">
    <property type="entry name" value="Classic Zinc Finger"/>
    <property type="match status" value="1"/>
</dbReference>